<keyword evidence="4" id="KW-0812">Transmembrane</keyword>
<keyword evidence="4" id="KW-0472">Membrane</keyword>
<organism evidence="5 6">
    <name type="scientific">Gryllotalpicola protaetiae</name>
    <dbReference type="NCBI Taxonomy" id="2419771"/>
    <lineage>
        <taxon>Bacteria</taxon>
        <taxon>Bacillati</taxon>
        <taxon>Actinomycetota</taxon>
        <taxon>Actinomycetes</taxon>
        <taxon>Micrococcales</taxon>
        <taxon>Microbacteriaceae</taxon>
        <taxon>Gryllotalpicola</taxon>
    </lineage>
</organism>
<protein>
    <submittedName>
        <fullName evidence="5">Glycosyltransferase</fullName>
    </submittedName>
</protein>
<evidence type="ECO:0000313" key="6">
    <source>
        <dbReference type="Proteomes" id="UP000275069"/>
    </source>
</evidence>
<dbReference type="SUPFAM" id="SSF53448">
    <property type="entry name" value="Nucleotide-diphospho-sugar transferases"/>
    <property type="match status" value="1"/>
</dbReference>
<feature type="transmembrane region" description="Helical" evidence="4">
    <location>
        <begin position="401"/>
        <end position="423"/>
    </location>
</feature>
<dbReference type="AlphaFoldDB" id="A0A387BSY1"/>
<feature type="transmembrane region" description="Helical" evidence="4">
    <location>
        <begin position="337"/>
        <end position="363"/>
    </location>
</feature>
<proteinExistence type="inferred from homology"/>
<feature type="transmembrane region" description="Helical" evidence="4">
    <location>
        <begin position="15"/>
        <end position="43"/>
    </location>
</feature>
<dbReference type="Proteomes" id="UP000275069">
    <property type="component" value="Chromosome"/>
</dbReference>
<reference evidence="5 6" key="1">
    <citation type="submission" date="2018-09" db="EMBL/GenBank/DDBJ databases">
        <title>Genome sequencing of strain 2DFW10M-5.</title>
        <authorList>
            <person name="Heo J."/>
            <person name="Kim S.-J."/>
            <person name="Kwon S.-W."/>
        </authorList>
    </citation>
    <scope>NUCLEOTIDE SEQUENCE [LARGE SCALE GENOMIC DNA]</scope>
    <source>
        <strain evidence="5 6">2DFW10M-5</strain>
    </source>
</reference>
<dbReference type="PANTHER" id="PTHR43630:SF1">
    <property type="entry name" value="POLY-BETA-1,6-N-ACETYL-D-GLUCOSAMINE SYNTHASE"/>
    <property type="match status" value="1"/>
</dbReference>
<evidence type="ECO:0000256" key="3">
    <source>
        <dbReference type="ARBA" id="ARBA00022679"/>
    </source>
</evidence>
<feature type="transmembrane region" description="Helical" evidence="4">
    <location>
        <begin position="369"/>
        <end position="394"/>
    </location>
</feature>
<dbReference type="InterPro" id="IPR029044">
    <property type="entry name" value="Nucleotide-diphossugar_trans"/>
</dbReference>
<evidence type="ECO:0000256" key="2">
    <source>
        <dbReference type="ARBA" id="ARBA00022676"/>
    </source>
</evidence>
<dbReference type="Gene3D" id="3.90.550.10">
    <property type="entry name" value="Spore Coat Polysaccharide Biosynthesis Protein SpsA, Chain A"/>
    <property type="match status" value="1"/>
</dbReference>
<name>A0A387BSY1_9MICO</name>
<evidence type="ECO:0000313" key="5">
    <source>
        <dbReference type="EMBL" id="AYG04170.1"/>
    </source>
</evidence>
<sequence>MSPFPWWDVTGDAPIWVAVTFWAIYALVTLMFVQAIAIGVSAARHALRHRRRRAATGAGTPNANPGPTADDFLWVFLVPALNEEVTIRDSVSRLEQVDVAHRVIVVIDDGSDDRTGDILAGMNVPGLRVLTRRAPNARRGKAAALNAAYFHVRDTVLAEPEFAAFDTAHVIVGVVDADGRLDPAAPRVLATRFADVTVGGAQVLVRIYNRKHPLACAQDLEFGIFGHVVQAGRSSWGSANMGGNGQFNRLAALEQVATGAGPWRDRLTEDQDLGVRLVQHGWRSIHENRVTVEQQGLSSLRRLYRQRTRWAQGAWQAIGLSASVRRMPHALYARLDALLYLLTPIVQLLVAADLVFDFGYTLIEHESPLAARLLIALVVFTPSIAAVLPAAIVAGARRRGVVGVLWGIVVGAVLYPIYTWLLVPTLFHALIRQLCGVTSWTKTAREAIA</sequence>
<dbReference type="OrthoDB" id="9806824at2"/>
<keyword evidence="3 5" id="KW-0808">Transferase</keyword>
<keyword evidence="2" id="KW-0328">Glycosyltransferase</keyword>
<dbReference type="RefSeq" id="WP_120789700.1">
    <property type="nucleotide sequence ID" value="NZ_CP032624.1"/>
</dbReference>
<accession>A0A387BSY1</accession>
<evidence type="ECO:0000256" key="1">
    <source>
        <dbReference type="ARBA" id="ARBA00006739"/>
    </source>
</evidence>
<dbReference type="PANTHER" id="PTHR43630">
    <property type="entry name" value="POLY-BETA-1,6-N-ACETYL-D-GLUCOSAMINE SYNTHASE"/>
    <property type="match status" value="1"/>
</dbReference>
<dbReference type="Pfam" id="PF13641">
    <property type="entry name" value="Glyco_tranf_2_3"/>
    <property type="match status" value="1"/>
</dbReference>
<keyword evidence="6" id="KW-1185">Reference proteome</keyword>
<keyword evidence="4" id="KW-1133">Transmembrane helix</keyword>
<gene>
    <name evidence="5" type="ORF">D7I44_11940</name>
</gene>
<evidence type="ECO:0000256" key="4">
    <source>
        <dbReference type="SAM" id="Phobius"/>
    </source>
</evidence>
<comment type="similarity">
    <text evidence="1">Belongs to the glycosyltransferase 2 family.</text>
</comment>
<dbReference type="KEGG" id="gry:D7I44_11940"/>
<dbReference type="EMBL" id="CP032624">
    <property type="protein sequence ID" value="AYG04170.1"/>
    <property type="molecule type" value="Genomic_DNA"/>
</dbReference>
<dbReference type="GO" id="GO:0016757">
    <property type="term" value="F:glycosyltransferase activity"/>
    <property type="evidence" value="ECO:0007669"/>
    <property type="project" value="UniProtKB-KW"/>
</dbReference>